<comment type="similarity">
    <text evidence="1">Belongs to the glutamate-gated ion channel (TC 1.A.10.1) family.</text>
</comment>
<comment type="subcellular location">
    <subcellularLocation>
        <location evidence="15">Postsynaptic cell membrane</location>
        <topology evidence="15">Multi-pass membrane protein</topology>
    </subcellularLocation>
</comment>
<evidence type="ECO:0000313" key="24">
    <source>
        <dbReference type="RefSeq" id="XP_018027848.2"/>
    </source>
</evidence>
<dbReference type="KEGG" id="hazt:108683079"/>
<dbReference type="Gene3D" id="3.40.190.10">
    <property type="entry name" value="Periplasmic binding protein-like II"/>
    <property type="match status" value="2"/>
</dbReference>
<feature type="transmembrane region" description="Helical" evidence="20">
    <location>
        <begin position="178"/>
        <end position="196"/>
    </location>
</feature>
<evidence type="ECO:0000256" key="6">
    <source>
        <dbReference type="ARBA" id="ARBA00022989"/>
    </source>
</evidence>
<feature type="domain" description="Ionotropic glutamate receptor L-glutamate and glycine-binding" evidence="22">
    <location>
        <begin position="57"/>
        <end position="122"/>
    </location>
</feature>
<dbReference type="SUPFAM" id="SSF53850">
    <property type="entry name" value="Periplasmic binding protein-like II"/>
    <property type="match status" value="1"/>
</dbReference>
<dbReference type="PANTHER" id="PTHR18966">
    <property type="entry name" value="IONOTROPIC GLUTAMATE RECEPTOR"/>
    <property type="match status" value="1"/>
</dbReference>
<evidence type="ECO:0000256" key="15">
    <source>
        <dbReference type="ARBA" id="ARBA00034104"/>
    </source>
</evidence>
<dbReference type="OMA" id="AIGEYCI"/>
<feature type="transmembrane region" description="Helical" evidence="20">
    <location>
        <begin position="437"/>
        <end position="457"/>
    </location>
</feature>
<feature type="compositionally biased region" description="Basic residues" evidence="19">
    <location>
        <begin position="539"/>
        <end position="563"/>
    </location>
</feature>
<keyword evidence="7" id="KW-0770">Synapse</keyword>
<feature type="disulfide bond" evidence="18">
    <location>
        <begin position="365"/>
        <end position="420"/>
    </location>
</feature>
<feature type="region of interest" description="Disordered" evidence="19">
    <location>
        <begin position="533"/>
        <end position="582"/>
    </location>
</feature>
<evidence type="ECO:0000256" key="7">
    <source>
        <dbReference type="ARBA" id="ARBA00023018"/>
    </source>
</evidence>
<dbReference type="Pfam" id="PF00060">
    <property type="entry name" value="Lig_chan"/>
    <property type="match status" value="1"/>
</dbReference>
<name>A0A8B7PNR8_HYAAZ</name>
<evidence type="ECO:0000256" key="11">
    <source>
        <dbReference type="ARBA" id="ARBA00023180"/>
    </source>
</evidence>
<protein>
    <submittedName>
        <fullName evidence="24">Glutamate receptor 4</fullName>
    </submittedName>
</protein>
<dbReference type="FunFam" id="3.40.190.10:FF:000001">
    <property type="entry name" value="Glutamate receptor ionotropic, kainate 2"/>
    <property type="match status" value="1"/>
</dbReference>
<feature type="domain" description="Ionotropic glutamate receptor C-terminal" evidence="21">
    <location>
        <begin position="47"/>
        <end position="416"/>
    </location>
</feature>
<dbReference type="InterPro" id="IPR001508">
    <property type="entry name" value="Iono_Glu_rcpt_met"/>
</dbReference>
<feature type="transmembrane region" description="Helical" evidence="20">
    <location>
        <begin position="252"/>
        <end position="274"/>
    </location>
</feature>
<dbReference type="GeneID" id="108683079"/>
<feature type="binding site" evidence="16">
    <location>
        <position position="302"/>
    </location>
    <ligand>
        <name>L-glutamate</name>
        <dbReference type="ChEBI" id="CHEBI:29985"/>
    </ligand>
</feature>
<dbReference type="OrthoDB" id="5984008at2759"/>
<keyword evidence="23" id="KW-1185">Reference proteome</keyword>
<feature type="binding site" evidence="16">
    <location>
        <position position="133"/>
    </location>
    <ligand>
        <name>L-glutamate</name>
        <dbReference type="ChEBI" id="CHEBI:29985"/>
    </ligand>
</feature>
<dbReference type="SMART" id="SM00918">
    <property type="entry name" value="Lig_chan-Glu_bd"/>
    <property type="match status" value="1"/>
</dbReference>
<keyword evidence="8" id="KW-0406">Ion transport</keyword>
<dbReference type="FunFam" id="3.40.190.10:FF:000060">
    <property type="entry name" value="Glutamate receptor ionotropic, kainate 1"/>
    <property type="match status" value="1"/>
</dbReference>
<evidence type="ECO:0000256" key="20">
    <source>
        <dbReference type="SAM" id="Phobius"/>
    </source>
</evidence>
<dbReference type="RefSeq" id="XP_018027848.2">
    <property type="nucleotide sequence ID" value="XM_018172359.2"/>
</dbReference>
<feature type="binding site" evidence="16">
    <location>
        <position position="138"/>
    </location>
    <ligand>
        <name>L-glutamate</name>
        <dbReference type="ChEBI" id="CHEBI:29985"/>
    </ligand>
</feature>
<dbReference type="Pfam" id="PF10613">
    <property type="entry name" value="Lig_chan-Glu_bd"/>
    <property type="match status" value="1"/>
</dbReference>
<keyword evidence="18" id="KW-1015">Disulfide bond</keyword>
<feature type="binding site" evidence="16">
    <location>
        <position position="131"/>
    </location>
    <ligand>
        <name>L-glutamate</name>
        <dbReference type="ChEBI" id="CHEBI:29985"/>
    </ligand>
</feature>
<evidence type="ECO:0000259" key="21">
    <source>
        <dbReference type="SMART" id="SM00079"/>
    </source>
</evidence>
<dbReference type="SMART" id="SM00079">
    <property type="entry name" value="PBPe"/>
    <property type="match status" value="1"/>
</dbReference>
<feature type="binding site" evidence="16">
    <location>
        <position position="352"/>
    </location>
    <ligand>
        <name>L-glutamate</name>
        <dbReference type="ChEBI" id="CHEBI:29985"/>
    </ligand>
</feature>
<evidence type="ECO:0000256" key="18">
    <source>
        <dbReference type="PIRSR" id="PIRSR601508-3"/>
    </source>
</evidence>
<dbReference type="PRINTS" id="PR00177">
    <property type="entry name" value="NMDARECEPTOR"/>
</dbReference>
<dbReference type="InterPro" id="IPR001320">
    <property type="entry name" value="Iontro_rcpt_C"/>
</dbReference>
<evidence type="ECO:0000256" key="2">
    <source>
        <dbReference type="ARBA" id="ARBA00022448"/>
    </source>
</evidence>
<sequence length="641" mass="70625">MDVVEMGVDSQLVKIGSWSDVSGFELASHKPTYREPQHRGRPSRGRSYIVTSIPEKPFLMIRTDGNFTGNDRFEGYCKDLADLLAHKLNITYTLKLVNDNSYGSLGENGEGDWDGMVGELIREEADIAIAPLTITSSREKVIDFTKPFMTQGISIMIKRPVKQNPGVFSFMSPLSEEIWLCILFAYVGVSIVLFLVSRFSPYEWRVVENYSKNTVRNDFTICNSLWFTLGAFMQQGIDLCPKSLSGRIVGSVWWFFTLILISSYTANLAAFLTVERMITPIKSVDDLAKQTEVEYGIRSGGSTMEFFARSKIPVYNRMWEFMTSRKHVFTDTYQEGIERVRSSKGKYAFLLESVRNDYTNEQLPCDTMKIGQNLNTNGYGVATPRGSPIKDRLNLAILDAIENGDLANIKNKWWFDRSQCTDLQTEAQTNALTLSKVAGIFYILAGGLVVAMVVALGEFCYKSRADATRAKLSLSDAMKAKAKMSITGAKDMDNGRGPPSGSASNSNASSTQAGHCQAYAAAAAAASTSSSQSVGTLYSHHHPHHQLHQLHHHHQLQHHHPHQHLGSCLSPTPPVVPPNSVTASSQGYVIPLRTSQGSGSMSPQQMSYASPSAQTVTSGVVQTTPLSPNTPTAHNCADLPF</sequence>
<dbReference type="FunFam" id="1.10.287.70:FF:000067">
    <property type="entry name" value="glutamate receptor 2 isoform X1"/>
    <property type="match status" value="1"/>
</dbReference>
<keyword evidence="10 24" id="KW-0675">Receptor</keyword>
<evidence type="ECO:0000256" key="5">
    <source>
        <dbReference type="ARBA" id="ARBA00022729"/>
    </source>
</evidence>
<keyword evidence="9 20" id="KW-0472">Membrane</keyword>
<evidence type="ECO:0000256" key="13">
    <source>
        <dbReference type="ARBA" id="ARBA00023286"/>
    </source>
</evidence>
<organism evidence="23 24">
    <name type="scientific">Hyalella azteca</name>
    <name type="common">Amphipod</name>
    <dbReference type="NCBI Taxonomy" id="294128"/>
    <lineage>
        <taxon>Eukaryota</taxon>
        <taxon>Metazoa</taxon>
        <taxon>Ecdysozoa</taxon>
        <taxon>Arthropoda</taxon>
        <taxon>Crustacea</taxon>
        <taxon>Multicrustacea</taxon>
        <taxon>Malacostraca</taxon>
        <taxon>Eumalacostraca</taxon>
        <taxon>Peracarida</taxon>
        <taxon>Amphipoda</taxon>
        <taxon>Senticaudata</taxon>
        <taxon>Talitrida</taxon>
        <taxon>Talitroidea</taxon>
        <taxon>Hyalellidae</taxon>
        <taxon>Hyalella</taxon>
    </lineage>
</organism>
<keyword evidence="2" id="KW-0813">Transport</keyword>
<dbReference type="GO" id="GO:0007166">
    <property type="term" value="P:cell surface receptor signaling pathway"/>
    <property type="evidence" value="ECO:0007669"/>
    <property type="project" value="UniProtKB-ARBA"/>
</dbReference>
<gene>
    <name evidence="24" type="primary">LOC108683079</name>
</gene>
<evidence type="ECO:0000256" key="8">
    <source>
        <dbReference type="ARBA" id="ARBA00023065"/>
    </source>
</evidence>
<dbReference type="InterPro" id="IPR019594">
    <property type="entry name" value="Glu/Gly-bd"/>
</dbReference>
<evidence type="ECO:0000256" key="12">
    <source>
        <dbReference type="ARBA" id="ARBA00023257"/>
    </source>
</evidence>
<evidence type="ECO:0000256" key="19">
    <source>
        <dbReference type="SAM" id="MobiDB-lite"/>
    </source>
</evidence>
<reference evidence="24" key="1">
    <citation type="submission" date="2025-08" db="UniProtKB">
        <authorList>
            <consortium name="RefSeq"/>
        </authorList>
    </citation>
    <scope>IDENTIFICATION</scope>
    <source>
        <tissue evidence="24">Whole organism</tissue>
    </source>
</reference>
<dbReference type="GO" id="GO:0045211">
    <property type="term" value="C:postsynaptic membrane"/>
    <property type="evidence" value="ECO:0007669"/>
    <property type="project" value="UniProtKB-SubCell"/>
</dbReference>
<evidence type="ECO:0000259" key="22">
    <source>
        <dbReference type="SMART" id="SM00918"/>
    </source>
</evidence>
<evidence type="ECO:0000256" key="4">
    <source>
        <dbReference type="ARBA" id="ARBA00022692"/>
    </source>
</evidence>
<feature type="region of interest" description="Disordered" evidence="19">
    <location>
        <begin position="487"/>
        <end position="510"/>
    </location>
</feature>
<evidence type="ECO:0000256" key="14">
    <source>
        <dbReference type="ARBA" id="ARBA00023303"/>
    </source>
</evidence>
<keyword evidence="4 20" id="KW-0812">Transmembrane</keyword>
<dbReference type="AlphaFoldDB" id="A0A8B7PNR8"/>
<keyword evidence="11" id="KW-0325">Glycoprotein</keyword>
<feature type="compositionally biased region" description="Low complexity" evidence="19">
    <location>
        <begin position="497"/>
        <end position="510"/>
    </location>
</feature>
<dbReference type="InterPro" id="IPR015683">
    <property type="entry name" value="Ionotropic_Glu_rcpt"/>
</dbReference>
<keyword evidence="12" id="KW-0628">Postsynaptic cell membrane</keyword>
<keyword evidence="3" id="KW-1003">Cell membrane</keyword>
<keyword evidence="6 20" id="KW-1133">Transmembrane helix</keyword>
<feature type="site" description="Crucial to convey clamshell closure to channel opening" evidence="17">
    <location>
        <position position="281"/>
    </location>
</feature>
<dbReference type="Gene3D" id="1.10.287.70">
    <property type="match status" value="1"/>
</dbReference>
<proteinExistence type="inferred from homology"/>
<dbReference type="GO" id="GO:0022824">
    <property type="term" value="F:transmitter-gated monoatomic ion channel activity"/>
    <property type="evidence" value="ECO:0007669"/>
    <property type="project" value="UniProtKB-ARBA"/>
</dbReference>
<evidence type="ECO:0000256" key="10">
    <source>
        <dbReference type="ARBA" id="ARBA00023170"/>
    </source>
</evidence>
<evidence type="ECO:0000256" key="1">
    <source>
        <dbReference type="ARBA" id="ARBA00008685"/>
    </source>
</evidence>
<accession>A0A8B7PNR8</accession>
<evidence type="ECO:0000313" key="23">
    <source>
        <dbReference type="Proteomes" id="UP000694843"/>
    </source>
</evidence>
<keyword evidence="5" id="KW-0732">Signal</keyword>
<evidence type="ECO:0000256" key="16">
    <source>
        <dbReference type="PIRSR" id="PIRSR601508-1"/>
    </source>
</evidence>
<dbReference type="Proteomes" id="UP000694843">
    <property type="component" value="Unplaced"/>
</dbReference>
<keyword evidence="13" id="KW-1071">Ligand-gated ion channel</keyword>
<evidence type="ECO:0000256" key="3">
    <source>
        <dbReference type="ARBA" id="ARBA00022475"/>
    </source>
</evidence>
<feature type="binding site" evidence="16">
    <location>
        <position position="303"/>
    </location>
    <ligand>
        <name>L-glutamate</name>
        <dbReference type="ChEBI" id="CHEBI:29985"/>
    </ligand>
</feature>
<keyword evidence="14" id="KW-0407">Ion channel</keyword>
<evidence type="ECO:0000256" key="9">
    <source>
        <dbReference type="ARBA" id="ARBA00023136"/>
    </source>
</evidence>
<evidence type="ECO:0000256" key="17">
    <source>
        <dbReference type="PIRSR" id="PIRSR601508-2"/>
    </source>
</evidence>